<organism evidence="6 7">
    <name type="scientific">Colletotrichum asianum</name>
    <dbReference type="NCBI Taxonomy" id="702518"/>
    <lineage>
        <taxon>Eukaryota</taxon>
        <taxon>Fungi</taxon>
        <taxon>Dikarya</taxon>
        <taxon>Ascomycota</taxon>
        <taxon>Pezizomycotina</taxon>
        <taxon>Sordariomycetes</taxon>
        <taxon>Hypocreomycetidae</taxon>
        <taxon>Glomerellales</taxon>
        <taxon>Glomerellaceae</taxon>
        <taxon>Colletotrichum</taxon>
        <taxon>Colletotrichum gloeosporioides species complex</taxon>
    </lineage>
</organism>
<dbReference type="InterPro" id="IPR036259">
    <property type="entry name" value="MFS_trans_sf"/>
</dbReference>
<feature type="transmembrane region" description="Helical" evidence="4">
    <location>
        <begin position="642"/>
        <end position="663"/>
    </location>
</feature>
<dbReference type="PANTHER" id="PTHR23416">
    <property type="entry name" value="SIALIC ACID SYNTHASE-RELATED"/>
    <property type="match status" value="1"/>
</dbReference>
<dbReference type="Pfam" id="PF12464">
    <property type="entry name" value="Mac"/>
    <property type="match status" value="1"/>
</dbReference>
<feature type="domain" description="Maltose/galactoside acetyltransferase" evidence="5">
    <location>
        <begin position="24"/>
        <end position="68"/>
    </location>
</feature>
<feature type="transmembrane region" description="Helical" evidence="4">
    <location>
        <begin position="435"/>
        <end position="456"/>
    </location>
</feature>
<dbReference type="GO" id="GO:0008374">
    <property type="term" value="F:O-acyltransferase activity"/>
    <property type="evidence" value="ECO:0007669"/>
    <property type="project" value="TreeGrafter"/>
</dbReference>
<sequence length="669" mass="72848">FFSCTDKVNLAMVPNVDEADNLARMERGDLYYAFTPNLVAARRRCGEAVGRFNRAGYLTRREIAQHWKAITNDDTPLPDPGASIEEDDQILQSYPWIERPINIDYGTNIKVGVNVFINFNCTIIDTCLVSIGSRTMFGPNVSLYSGTHPLDPDLRDGTNGPEYGKPVTIGDDCWLAGNVIILPGVTIGNGCVVGAGSVVTKDVPPYHIQTAVISLLQFSSTLLPHNYISTLTFSDKMPSETQSVELQGVNQDTAVTHDDNPAQSLPPADEGPLAWKFLFGSFVVEAVLWGFPLSYGVFQDYYTKHPSFQQDSNIAVIGTVATSVYFLGGPIATPLVARFQAWQRHMIVVGWLGCCVSLAVASFMSSVPGLIATQGVLYGFAFTLLYYPVLRMLNEWFVHRRGFAFGIMSTGAGCSGVGLPFLLEWLLAKYGYQTTLRAMAIVQFVTILPVIPLLKGRLPVSRQGTLRKDDFTFFKKPLFYCFAFVNLLEALGYYIPSLYLPTYATSLGFSGTTGALILAANNLAMIFGQLALGYVSDRVKNVLTLVFVSSFSAAVASFTIWGYGSSLASLLVFSIIFGLATGGFPCLWQRFGSVLSDDPGPVYALMAFGKGLGNILIGPISAALMAGRVNKNEYGLGHFQPLIIFLGSTMLCSSLGALVWPLCRRSDSR</sequence>
<dbReference type="PANTHER" id="PTHR23416:SF54">
    <property type="entry name" value="ACETYLTRANSFERASE, CYSE_LACA_LPXA_NODL FAMILY (AFU_ORTHOLOGUE AFUA_2G08430)-RELATED"/>
    <property type="match status" value="1"/>
</dbReference>
<feature type="non-terminal residue" evidence="6">
    <location>
        <position position="1"/>
    </location>
</feature>
<protein>
    <submittedName>
        <fullName evidence="6">MFS monocarboxylate</fullName>
    </submittedName>
</protein>
<accession>A0A8H3WGH4</accession>
<feature type="transmembrane region" description="Helical" evidence="4">
    <location>
        <begin position="567"/>
        <end position="588"/>
    </location>
</feature>
<dbReference type="AlphaFoldDB" id="A0A8H3WGH4"/>
<dbReference type="InterPro" id="IPR051159">
    <property type="entry name" value="Hexapeptide_acetyltransf"/>
</dbReference>
<comment type="similarity">
    <text evidence="2">Belongs to the transferase hexapeptide repeat family.</text>
</comment>
<dbReference type="Pfam" id="PF00132">
    <property type="entry name" value="Hexapep"/>
    <property type="match status" value="1"/>
</dbReference>
<name>A0A8H3WGH4_9PEZI</name>
<dbReference type="InterPro" id="IPR001451">
    <property type="entry name" value="Hexapep"/>
</dbReference>
<dbReference type="Pfam" id="PF07690">
    <property type="entry name" value="MFS_1"/>
    <property type="match status" value="1"/>
</dbReference>
<keyword evidence="4" id="KW-0472">Membrane</keyword>
<dbReference type="GO" id="GO:0016020">
    <property type="term" value="C:membrane"/>
    <property type="evidence" value="ECO:0007669"/>
    <property type="project" value="UniProtKB-SubCell"/>
</dbReference>
<dbReference type="GO" id="GO:0016407">
    <property type="term" value="F:acetyltransferase activity"/>
    <property type="evidence" value="ECO:0007669"/>
    <property type="project" value="InterPro"/>
</dbReference>
<dbReference type="InterPro" id="IPR011004">
    <property type="entry name" value="Trimer_LpxA-like_sf"/>
</dbReference>
<dbReference type="SUPFAM" id="SSF103473">
    <property type="entry name" value="MFS general substrate transporter"/>
    <property type="match status" value="1"/>
</dbReference>
<dbReference type="Proteomes" id="UP000434172">
    <property type="component" value="Unassembled WGS sequence"/>
</dbReference>
<feature type="transmembrane region" description="Helical" evidence="4">
    <location>
        <begin position="273"/>
        <end position="294"/>
    </location>
</feature>
<dbReference type="Gene3D" id="1.20.1250.20">
    <property type="entry name" value="MFS general substrate transporter like domains"/>
    <property type="match status" value="2"/>
</dbReference>
<proteinExistence type="inferred from homology"/>
<feature type="transmembrane region" description="Helical" evidence="4">
    <location>
        <begin position="542"/>
        <end position="561"/>
    </location>
</feature>
<evidence type="ECO:0000313" key="7">
    <source>
        <dbReference type="Proteomes" id="UP000434172"/>
    </source>
</evidence>
<reference evidence="6 7" key="1">
    <citation type="submission" date="2019-12" db="EMBL/GenBank/DDBJ databases">
        <title>A genome sequence resource for the geographically widespread anthracnose pathogen Colletotrichum asianum.</title>
        <authorList>
            <person name="Meng Y."/>
        </authorList>
    </citation>
    <scope>NUCLEOTIDE SEQUENCE [LARGE SCALE GENOMIC DNA]</scope>
    <source>
        <strain evidence="6 7">ICMP 18580</strain>
    </source>
</reference>
<keyword evidence="4" id="KW-1133">Transmembrane helix</keyword>
<feature type="transmembrane region" description="Helical" evidence="4">
    <location>
        <begin position="371"/>
        <end position="390"/>
    </location>
</feature>
<dbReference type="CDD" id="cd03357">
    <property type="entry name" value="LbH_MAT_GAT"/>
    <property type="match status" value="1"/>
</dbReference>
<feature type="transmembrane region" description="Helical" evidence="4">
    <location>
        <begin position="402"/>
        <end position="423"/>
    </location>
</feature>
<dbReference type="EMBL" id="WOWK01000047">
    <property type="protein sequence ID" value="KAF0324093.1"/>
    <property type="molecule type" value="Genomic_DNA"/>
</dbReference>
<dbReference type="Gene3D" id="2.160.10.10">
    <property type="entry name" value="Hexapeptide repeat proteins"/>
    <property type="match status" value="1"/>
</dbReference>
<evidence type="ECO:0000256" key="2">
    <source>
        <dbReference type="ARBA" id="ARBA00007274"/>
    </source>
</evidence>
<gene>
    <name evidence="6" type="ORF">GQ607_008798</name>
</gene>
<feature type="transmembrane region" description="Helical" evidence="4">
    <location>
        <begin position="515"/>
        <end position="535"/>
    </location>
</feature>
<evidence type="ECO:0000256" key="4">
    <source>
        <dbReference type="SAM" id="Phobius"/>
    </source>
</evidence>
<feature type="transmembrane region" description="Helical" evidence="4">
    <location>
        <begin position="600"/>
        <end position="622"/>
    </location>
</feature>
<dbReference type="InterPro" id="IPR011701">
    <property type="entry name" value="MFS"/>
</dbReference>
<keyword evidence="3" id="KW-0808">Transferase</keyword>
<evidence type="ECO:0000313" key="6">
    <source>
        <dbReference type="EMBL" id="KAF0324093.1"/>
    </source>
</evidence>
<evidence type="ECO:0000259" key="5">
    <source>
        <dbReference type="Pfam" id="PF12464"/>
    </source>
</evidence>
<dbReference type="OrthoDB" id="2213137at2759"/>
<feature type="transmembrane region" description="Helical" evidence="4">
    <location>
        <begin position="348"/>
        <end position="365"/>
    </location>
</feature>
<dbReference type="GO" id="GO:0022857">
    <property type="term" value="F:transmembrane transporter activity"/>
    <property type="evidence" value="ECO:0007669"/>
    <property type="project" value="InterPro"/>
</dbReference>
<comment type="subcellular location">
    <subcellularLocation>
        <location evidence="1">Membrane</location>
        <topology evidence="1">Multi-pass membrane protein</topology>
    </subcellularLocation>
</comment>
<evidence type="ECO:0000256" key="1">
    <source>
        <dbReference type="ARBA" id="ARBA00004141"/>
    </source>
</evidence>
<keyword evidence="7" id="KW-1185">Reference proteome</keyword>
<keyword evidence="4" id="KW-0812">Transmembrane</keyword>
<dbReference type="InterPro" id="IPR024688">
    <property type="entry name" value="Mac_dom"/>
</dbReference>
<dbReference type="SUPFAM" id="SSF51161">
    <property type="entry name" value="Trimeric LpxA-like enzymes"/>
    <property type="match status" value="1"/>
</dbReference>
<evidence type="ECO:0000256" key="3">
    <source>
        <dbReference type="ARBA" id="ARBA00022679"/>
    </source>
</evidence>
<feature type="transmembrane region" description="Helical" evidence="4">
    <location>
        <begin position="477"/>
        <end position="495"/>
    </location>
</feature>
<feature type="transmembrane region" description="Helical" evidence="4">
    <location>
        <begin position="314"/>
        <end position="336"/>
    </location>
</feature>
<comment type="caution">
    <text evidence="6">The sequence shown here is derived from an EMBL/GenBank/DDBJ whole genome shotgun (WGS) entry which is preliminary data.</text>
</comment>